<feature type="non-terminal residue" evidence="2">
    <location>
        <position position="118"/>
    </location>
</feature>
<reference evidence="2" key="1">
    <citation type="submission" date="2022-08" db="EMBL/GenBank/DDBJ databases">
        <authorList>
            <person name="Gutierrez-Valencia J."/>
        </authorList>
    </citation>
    <scope>NUCLEOTIDE SEQUENCE</scope>
</reference>
<feature type="region of interest" description="Disordered" evidence="1">
    <location>
        <begin position="1"/>
        <end position="21"/>
    </location>
</feature>
<evidence type="ECO:0000256" key="1">
    <source>
        <dbReference type="SAM" id="MobiDB-lite"/>
    </source>
</evidence>
<name>A0AAV0NHC2_9ROSI</name>
<feature type="region of interest" description="Disordered" evidence="1">
    <location>
        <begin position="83"/>
        <end position="118"/>
    </location>
</feature>
<sequence>RHSSSTSLPFPNRQPPPSSISALYRRSSASTNILNHHSPSNSLPQSLPPDFAHSFLVERDPPTSLPSPLPLACSSMVAALPSSSSAVNSEIPTNPAFSNRRRPAAATAFPPSPVSPPL</sequence>
<accession>A0AAV0NHC2</accession>
<keyword evidence="3" id="KW-1185">Reference proteome</keyword>
<dbReference type="EMBL" id="CAMGYJ010000008">
    <property type="protein sequence ID" value="CAI0458024.1"/>
    <property type="molecule type" value="Genomic_DNA"/>
</dbReference>
<organism evidence="2 3">
    <name type="scientific">Linum tenue</name>
    <dbReference type="NCBI Taxonomy" id="586396"/>
    <lineage>
        <taxon>Eukaryota</taxon>
        <taxon>Viridiplantae</taxon>
        <taxon>Streptophyta</taxon>
        <taxon>Embryophyta</taxon>
        <taxon>Tracheophyta</taxon>
        <taxon>Spermatophyta</taxon>
        <taxon>Magnoliopsida</taxon>
        <taxon>eudicotyledons</taxon>
        <taxon>Gunneridae</taxon>
        <taxon>Pentapetalae</taxon>
        <taxon>rosids</taxon>
        <taxon>fabids</taxon>
        <taxon>Malpighiales</taxon>
        <taxon>Linaceae</taxon>
        <taxon>Linum</taxon>
    </lineage>
</organism>
<protein>
    <submittedName>
        <fullName evidence="2">Uncharacterized protein</fullName>
    </submittedName>
</protein>
<gene>
    <name evidence="2" type="ORF">LITE_LOCUS33353</name>
</gene>
<proteinExistence type="predicted"/>
<evidence type="ECO:0000313" key="3">
    <source>
        <dbReference type="Proteomes" id="UP001154282"/>
    </source>
</evidence>
<dbReference type="AlphaFoldDB" id="A0AAV0NHC2"/>
<comment type="caution">
    <text evidence="2">The sequence shown here is derived from an EMBL/GenBank/DDBJ whole genome shotgun (WGS) entry which is preliminary data.</text>
</comment>
<dbReference type="Proteomes" id="UP001154282">
    <property type="component" value="Unassembled WGS sequence"/>
</dbReference>
<feature type="non-terminal residue" evidence="2">
    <location>
        <position position="1"/>
    </location>
</feature>
<evidence type="ECO:0000313" key="2">
    <source>
        <dbReference type="EMBL" id="CAI0458024.1"/>
    </source>
</evidence>